<protein>
    <submittedName>
        <fullName evidence="2">DUF4440 domain-containing protein</fullName>
    </submittedName>
</protein>
<proteinExistence type="predicted"/>
<dbReference type="EMBL" id="SSOD01000023">
    <property type="protein sequence ID" value="THF55600.1"/>
    <property type="molecule type" value="Genomic_DNA"/>
</dbReference>
<dbReference type="InterPro" id="IPR037401">
    <property type="entry name" value="SnoaL-like"/>
</dbReference>
<evidence type="ECO:0000313" key="2">
    <source>
        <dbReference type="EMBL" id="THF55600.1"/>
    </source>
</evidence>
<dbReference type="Proteomes" id="UP000307956">
    <property type="component" value="Unassembled WGS sequence"/>
</dbReference>
<evidence type="ECO:0000313" key="3">
    <source>
        <dbReference type="Proteomes" id="UP000307956"/>
    </source>
</evidence>
<dbReference type="PANTHER" id="PTHR34957">
    <property type="entry name" value="NUCLEAR TRANSPORT FACTOR 2 (NTF2) FAMILY PROTEIN"/>
    <property type="match status" value="1"/>
</dbReference>
<name>A0A4S4A9S2_9RHOO</name>
<evidence type="ECO:0000259" key="1">
    <source>
        <dbReference type="Pfam" id="PF13474"/>
    </source>
</evidence>
<dbReference type="PANTHER" id="PTHR34957:SF1">
    <property type="entry name" value="NUCLEAR TRANSPORT FACTOR 2 (NTF2) FAMILY PROTEIN"/>
    <property type="match status" value="1"/>
</dbReference>
<feature type="domain" description="SnoaL-like" evidence="1">
    <location>
        <begin position="14"/>
        <end position="126"/>
    </location>
</feature>
<accession>A0A4S4A9S2</accession>
<dbReference type="SUPFAM" id="SSF54427">
    <property type="entry name" value="NTF2-like"/>
    <property type="match status" value="1"/>
</dbReference>
<gene>
    <name evidence="2" type="ORF">E6O51_20445</name>
</gene>
<dbReference type="Pfam" id="PF13474">
    <property type="entry name" value="SnoaL_3"/>
    <property type="match status" value="1"/>
</dbReference>
<keyword evidence="3" id="KW-1185">Reference proteome</keyword>
<comment type="caution">
    <text evidence="2">The sequence shown here is derived from an EMBL/GenBank/DDBJ whole genome shotgun (WGS) entry which is preliminary data.</text>
</comment>
<dbReference type="OrthoDB" id="5767026at2"/>
<dbReference type="InterPro" id="IPR032710">
    <property type="entry name" value="NTF2-like_dom_sf"/>
</dbReference>
<sequence length="143" mass="15846">MSKTIFTSAADVEAAFYDALARSDLDAMMTVWSEDEEIVCIHPGGPRLTGLAEVRESWRQMFANGTRMIVRTTHQTVSASMMLTVHNVLEHVTVEGDDRIPTPMVATNVYVRGAVGWRMVMHHASPLPDIAELMGQDTPHSVH</sequence>
<reference evidence="2 3" key="1">
    <citation type="submission" date="2019-04" db="EMBL/GenBank/DDBJ databases">
        <title>Azoarcus rhizosphaerae sp. nov. isolated from rhizosphere of Ficus religiosa.</title>
        <authorList>
            <person name="Lin S.-Y."/>
            <person name="Hameed A."/>
            <person name="Hsu Y.-H."/>
            <person name="Young C.-C."/>
        </authorList>
    </citation>
    <scope>NUCLEOTIDE SEQUENCE [LARGE SCALE GENOMIC DNA]</scope>
    <source>
        <strain evidence="2 3">CC-YHH848</strain>
    </source>
</reference>
<organism evidence="2 3">
    <name type="scientific">Pseudothauera rhizosphaerae</name>
    <dbReference type="NCBI Taxonomy" id="2565932"/>
    <lineage>
        <taxon>Bacteria</taxon>
        <taxon>Pseudomonadati</taxon>
        <taxon>Pseudomonadota</taxon>
        <taxon>Betaproteobacteria</taxon>
        <taxon>Rhodocyclales</taxon>
        <taxon>Zoogloeaceae</taxon>
        <taxon>Pseudothauera</taxon>
    </lineage>
</organism>
<dbReference type="Gene3D" id="3.10.450.50">
    <property type="match status" value="1"/>
</dbReference>
<dbReference type="AlphaFoldDB" id="A0A4S4A9S2"/>
<dbReference type="RefSeq" id="WP_136386880.1">
    <property type="nucleotide sequence ID" value="NZ_SSOD01000023.1"/>
</dbReference>